<evidence type="ECO:0000256" key="5">
    <source>
        <dbReference type="ARBA" id="ARBA00023136"/>
    </source>
</evidence>
<feature type="transmembrane region" description="Helical" evidence="6">
    <location>
        <begin position="245"/>
        <end position="263"/>
    </location>
</feature>
<feature type="domain" description="VTT" evidence="7">
    <location>
        <begin position="104"/>
        <end position="224"/>
    </location>
</feature>
<comment type="similarity">
    <text evidence="6">Belongs to the TVP38/TMEM64 family.</text>
</comment>
<evidence type="ECO:0000313" key="9">
    <source>
        <dbReference type="Proteomes" id="UP000548978"/>
    </source>
</evidence>
<organism evidence="8 9">
    <name type="scientific">Brevundimonas halotolerans</name>
    <dbReference type="NCBI Taxonomy" id="69670"/>
    <lineage>
        <taxon>Bacteria</taxon>
        <taxon>Pseudomonadati</taxon>
        <taxon>Pseudomonadota</taxon>
        <taxon>Alphaproteobacteria</taxon>
        <taxon>Caulobacterales</taxon>
        <taxon>Caulobacteraceae</taxon>
        <taxon>Brevundimonas</taxon>
    </lineage>
</organism>
<dbReference type="InterPro" id="IPR032816">
    <property type="entry name" value="VTT_dom"/>
</dbReference>
<comment type="caution">
    <text evidence="6">Lacks conserved residue(s) required for the propagation of feature annotation.</text>
</comment>
<evidence type="ECO:0000313" key="8">
    <source>
        <dbReference type="EMBL" id="MBB5660818.1"/>
    </source>
</evidence>
<feature type="transmembrane region" description="Helical" evidence="6">
    <location>
        <begin position="79"/>
        <end position="98"/>
    </location>
</feature>
<comment type="caution">
    <text evidence="8">The sequence shown here is derived from an EMBL/GenBank/DDBJ whole genome shotgun (WGS) entry which is preliminary data.</text>
</comment>
<proteinExistence type="inferred from homology"/>
<keyword evidence="4 6" id="KW-1133">Transmembrane helix</keyword>
<sequence length="278" mass="30007">MTEPRIPADPEAVPGMDSALPPVAEAAVSSHTPRSARDWALRLSPILALAALVILAFAMGWNKYLSMEMLREHGLNLQAFAAEQFLLALIIFIAVYALATASTIPGPVFLTLLGGMMFGPLVGALAQATGATLGSIAIYMLYRSAIGTWLRAKFEADAGMMHKIATGIDRNAFVTLLTLRLIPSVPFVLINATAGMVAAPLRPYIAATFLGLLPSTYIYTWIGSGLGDLLQQGVQPDLNMLVSKFFWPLMGVAFLSILLPLMIKGGQAWYKRRQKRMA</sequence>
<keyword evidence="9" id="KW-1185">Reference proteome</keyword>
<feature type="transmembrane region" description="Helical" evidence="6">
    <location>
        <begin position="39"/>
        <end position="58"/>
    </location>
</feature>
<accession>A0A7W9E7B1</accession>
<dbReference type="Pfam" id="PF09335">
    <property type="entry name" value="VTT_dom"/>
    <property type="match status" value="1"/>
</dbReference>
<keyword evidence="5 6" id="KW-0472">Membrane</keyword>
<dbReference type="InterPro" id="IPR015414">
    <property type="entry name" value="TMEM64"/>
</dbReference>
<evidence type="ECO:0000256" key="3">
    <source>
        <dbReference type="ARBA" id="ARBA00022692"/>
    </source>
</evidence>
<dbReference type="Proteomes" id="UP000548978">
    <property type="component" value="Unassembled WGS sequence"/>
</dbReference>
<reference evidence="8 9" key="1">
    <citation type="submission" date="2020-08" db="EMBL/GenBank/DDBJ databases">
        <title>Genomic Encyclopedia of Type Strains, Phase IV (KMG-IV): sequencing the most valuable type-strain genomes for metagenomic binning, comparative biology and taxonomic classification.</title>
        <authorList>
            <person name="Goeker M."/>
        </authorList>
    </citation>
    <scope>NUCLEOTIDE SEQUENCE [LARGE SCALE GENOMIC DNA]</scope>
    <source>
        <strain evidence="8 9">DSM 24448</strain>
    </source>
</reference>
<evidence type="ECO:0000259" key="7">
    <source>
        <dbReference type="Pfam" id="PF09335"/>
    </source>
</evidence>
<evidence type="ECO:0000256" key="1">
    <source>
        <dbReference type="ARBA" id="ARBA00004651"/>
    </source>
</evidence>
<dbReference type="RefSeq" id="WP_241153212.1">
    <property type="nucleotide sequence ID" value="NZ_JACIJB010000005.1"/>
</dbReference>
<dbReference type="AlphaFoldDB" id="A0A7W9E7B1"/>
<name>A0A7W9E7B1_9CAUL</name>
<evidence type="ECO:0000256" key="2">
    <source>
        <dbReference type="ARBA" id="ARBA00022475"/>
    </source>
</evidence>
<dbReference type="EMBL" id="JACIJB010000005">
    <property type="protein sequence ID" value="MBB5660818.1"/>
    <property type="molecule type" value="Genomic_DNA"/>
</dbReference>
<comment type="subcellular location">
    <subcellularLocation>
        <location evidence="1 6">Cell membrane</location>
        <topology evidence="1 6">Multi-pass membrane protein</topology>
    </subcellularLocation>
</comment>
<keyword evidence="2 6" id="KW-1003">Cell membrane</keyword>
<protein>
    <recommendedName>
        <fullName evidence="6">TVP38/TMEM64 family membrane protein</fullName>
    </recommendedName>
</protein>
<dbReference type="PANTHER" id="PTHR12677:SF59">
    <property type="entry name" value="GOLGI APPARATUS MEMBRANE PROTEIN TVP38-RELATED"/>
    <property type="match status" value="1"/>
</dbReference>
<keyword evidence="3 6" id="KW-0812">Transmembrane</keyword>
<dbReference type="PANTHER" id="PTHR12677">
    <property type="entry name" value="GOLGI APPARATUS MEMBRANE PROTEIN TVP38-RELATED"/>
    <property type="match status" value="1"/>
</dbReference>
<dbReference type="GO" id="GO:0005886">
    <property type="term" value="C:plasma membrane"/>
    <property type="evidence" value="ECO:0007669"/>
    <property type="project" value="UniProtKB-SubCell"/>
</dbReference>
<feature type="transmembrane region" description="Helical" evidence="6">
    <location>
        <begin position="204"/>
        <end position="222"/>
    </location>
</feature>
<gene>
    <name evidence="8" type="ORF">FHS65_001569</name>
</gene>
<evidence type="ECO:0000256" key="4">
    <source>
        <dbReference type="ARBA" id="ARBA00022989"/>
    </source>
</evidence>
<evidence type="ECO:0000256" key="6">
    <source>
        <dbReference type="RuleBase" id="RU366058"/>
    </source>
</evidence>